<dbReference type="HAMAP" id="MF_01513">
    <property type="entry name" value="Phe_aminotrans_2"/>
    <property type="match status" value="1"/>
</dbReference>
<dbReference type="Proteomes" id="UP001160142">
    <property type="component" value="Unassembled WGS sequence"/>
</dbReference>
<comment type="catalytic activity">
    <reaction evidence="6">
        <text>an aromatic L-alpha-amino acid + 2-oxoglutarate = an aromatic oxo-acid + L-glutamate</text>
        <dbReference type="Rhea" id="RHEA:17533"/>
        <dbReference type="ChEBI" id="CHEBI:16810"/>
        <dbReference type="ChEBI" id="CHEBI:29985"/>
        <dbReference type="ChEBI" id="CHEBI:73309"/>
        <dbReference type="ChEBI" id="CHEBI:84824"/>
        <dbReference type="EC" id="2.6.1.57"/>
    </reaction>
</comment>
<dbReference type="NCBIfam" id="NF002878">
    <property type="entry name" value="PRK03321.1"/>
    <property type="match status" value="1"/>
</dbReference>
<reference evidence="8 9" key="1">
    <citation type="submission" date="2023-04" db="EMBL/GenBank/DDBJ databases">
        <title>Genome Encyclopedia of Bacteria and Archaea VI: Functional Genomics of Type Strains.</title>
        <authorList>
            <person name="Whitman W."/>
        </authorList>
    </citation>
    <scope>NUCLEOTIDE SEQUENCE [LARGE SCALE GENOMIC DNA]</scope>
    <source>
        <strain evidence="8 9">SG_E_30_P1</strain>
    </source>
</reference>
<accession>A0ABT6KTJ8</accession>
<dbReference type="PANTHER" id="PTHR43643">
    <property type="entry name" value="HISTIDINOL-PHOSPHATE AMINOTRANSFERASE 2"/>
    <property type="match status" value="1"/>
</dbReference>
<dbReference type="PROSITE" id="PS00599">
    <property type="entry name" value="AA_TRANSFER_CLASS_2"/>
    <property type="match status" value="1"/>
</dbReference>
<dbReference type="InterPro" id="IPR004839">
    <property type="entry name" value="Aminotransferase_I/II_large"/>
</dbReference>
<dbReference type="InterPro" id="IPR050106">
    <property type="entry name" value="HistidinolP_aminotransfase"/>
</dbReference>
<dbReference type="EC" id="2.6.1.57" evidence="6"/>
<evidence type="ECO:0000259" key="7">
    <source>
        <dbReference type="Pfam" id="PF00155"/>
    </source>
</evidence>
<keyword evidence="9" id="KW-1185">Reference proteome</keyword>
<evidence type="ECO:0000256" key="4">
    <source>
        <dbReference type="ARBA" id="ARBA00022679"/>
    </source>
</evidence>
<evidence type="ECO:0000313" key="8">
    <source>
        <dbReference type="EMBL" id="MDH6182397.1"/>
    </source>
</evidence>
<evidence type="ECO:0000256" key="6">
    <source>
        <dbReference type="HAMAP-Rule" id="MF_01513"/>
    </source>
</evidence>
<dbReference type="InterPro" id="IPR015421">
    <property type="entry name" value="PyrdxlP-dep_Trfase_major"/>
</dbReference>
<evidence type="ECO:0000256" key="5">
    <source>
        <dbReference type="ARBA" id="ARBA00022898"/>
    </source>
</evidence>
<dbReference type="CDD" id="cd00609">
    <property type="entry name" value="AAT_like"/>
    <property type="match status" value="1"/>
</dbReference>
<comment type="subunit">
    <text evidence="2 6">Homodimer.</text>
</comment>
<dbReference type="InterPro" id="IPR005861">
    <property type="entry name" value="HisP_aminotrans"/>
</dbReference>
<dbReference type="InterPro" id="IPR001917">
    <property type="entry name" value="Aminotrans_II_pyridoxalP_BS"/>
</dbReference>
<sequence>MTSHRVRLRPEIESIVPYRQGRTAAEDAFKLSSNENPYPPLPAVTAALSQSSINRYPEASAAGVRGMIGAKFGISPEQVQVGAGSVAVLAQLISAASAPGDEVLYAWRSFEAYPLLVATAGSTSVQVPLTSDGRHDLDAMAAAVTDRTRVAIVCSPNNPTGTAVTRDEFERFMAAVPSTVLVLLDEAYAEFVTDPDAVRGEELLDRYPNLVVLRTFSKAYGLAGLRIGYAIGAEYIMDAARAVAIPLSVTEPAQRAAMVSLENEPDLLDRVARLAALRDEVVAGLTAQGWSIPAPQGNFVWLETGEHTMDAVGAFERHGIIVRPLGGGVRVTIGEDEAVANLLKAAEEVVSMQRTDGSGSGLG</sequence>
<dbReference type="SUPFAM" id="SSF53383">
    <property type="entry name" value="PLP-dependent transferases"/>
    <property type="match status" value="1"/>
</dbReference>
<keyword evidence="5 6" id="KW-0663">Pyridoxal phosphate</keyword>
<comment type="caution">
    <text evidence="8">The sequence shown here is derived from an EMBL/GenBank/DDBJ whole genome shotgun (WGS) entry which is preliminary data.</text>
</comment>
<comment type="function">
    <text evidence="6">Aminotransferase that catalyzes the conversion of aromatic amino acids and 2-oxoglutarate into corresponding aromatic oxo acids and L-glutamate.</text>
</comment>
<evidence type="ECO:0000256" key="1">
    <source>
        <dbReference type="ARBA" id="ARBA00001933"/>
    </source>
</evidence>
<proteinExistence type="inferred from homology"/>
<dbReference type="RefSeq" id="WP_322134677.1">
    <property type="nucleotide sequence ID" value="NZ_CP085036.1"/>
</dbReference>
<dbReference type="PANTHER" id="PTHR43643:SF3">
    <property type="entry name" value="HISTIDINOL-PHOSPHATE AMINOTRANSFERASE"/>
    <property type="match status" value="1"/>
</dbReference>
<comment type="cofactor">
    <cofactor evidence="1 6">
        <name>pyridoxal 5'-phosphate</name>
        <dbReference type="ChEBI" id="CHEBI:597326"/>
    </cofactor>
</comment>
<dbReference type="InterPro" id="IPR024892">
    <property type="entry name" value="ArAT"/>
</dbReference>
<name>A0ABT6KTJ8_9MICO</name>
<dbReference type="HAMAP" id="MF_01023">
    <property type="entry name" value="HisC_aminotrans_2"/>
    <property type="match status" value="1"/>
</dbReference>
<feature type="modified residue" description="N6-(pyridoxal phosphate)lysine" evidence="6">
    <location>
        <position position="218"/>
    </location>
</feature>
<organism evidence="8 9">
    <name type="scientific">Antiquaquibacter oligotrophicus</name>
    <dbReference type="NCBI Taxonomy" id="2880260"/>
    <lineage>
        <taxon>Bacteria</taxon>
        <taxon>Bacillati</taxon>
        <taxon>Actinomycetota</taxon>
        <taxon>Actinomycetes</taxon>
        <taxon>Micrococcales</taxon>
        <taxon>Microbacteriaceae</taxon>
        <taxon>Antiquaquibacter</taxon>
    </lineage>
</organism>
<dbReference type="GO" id="GO:0004400">
    <property type="term" value="F:histidinol-phosphate transaminase activity"/>
    <property type="evidence" value="ECO:0007669"/>
    <property type="project" value="UniProtKB-EC"/>
</dbReference>
<evidence type="ECO:0000256" key="3">
    <source>
        <dbReference type="ARBA" id="ARBA00022576"/>
    </source>
</evidence>
<dbReference type="Gene3D" id="3.90.1150.10">
    <property type="entry name" value="Aspartate Aminotransferase, domain 1"/>
    <property type="match status" value="1"/>
</dbReference>
<protein>
    <recommendedName>
        <fullName evidence="6">Aromatic amino acid aminotransferase</fullName>
        <shortName evidence="6">ArAT</shortName>
        <ecNumber evidence="6">2.6.1.57</ecNumber>
    </recommendedName>
</protein>
<dbReference type="Gene3D" id="3.40.640.10">
    <property type="entry name" value="Type I PLP-dependent aspartate aminotransferase-like (Major domain)"/>
    <property type="match status" value="1"/>
</dbReference>
<evidence type="ECO:0000256" key="2">
    <source>
        <dbReference type="ARBA" id="ARBA00011738"/>
    </source>
</evidence>
<dbReference type="Pfam" id="PF00155">
    <property type="entry name" value="Aminotran_1_2"/>
    <property type="match status" value="1"/>
</dbReference>
<gene>
    <name evidence="6" type="primary">pat</name>
    <name evidence="8" type="ORF">M2152_002579</name>
</gene>
<dbReference type="InterPro" id="IPR015424">
    <property type="entry name" value="PyrdxlP-dep_Trfase"/>
</dbReference>
<comment type="similarity">
    <text evidence="6">Belongs to the class-II pyridoxal-phosphate-dependent aminotransferase family.</text>
</comment>
<dbReference type="EMBL" id="JARXVQ010000001">
    <property type="protein sequence ID" value="MDH6182397.1"/>
    <property type="molecule type" value="Genomic_DNA"/>
</dbReference>
<dbReference type="InterPro" id="IPR015422">
    <property type="entry name" value="PyrdxlP-dep_Trfase_small"/>
</dbReference>
<evidence type="ECO:0000313" key="9">
    <source>
        <dbReference type="Proteomes" id="UP001160142"/>
    </source>
</evidence>
<keyword evidence="4 6" id="KW-0808">Transferase</keyword>
<keyword evidence="3 6" id="KW-0032">Aminotransferase</keyword>
<feature type="domain" description="Aminotransferase class I/classII large" evidence="7">
    <location>
        <begin position="27"/>
        <end position="344"/>
    </location>
</feature>